<gene>
    <name evidence="1" type="ORF">L0P79_00555</name>
</gene>
<reference evidence="1 2" key="1">
    <citation type="submission" date="2022-01" db="EMBL/GenBank/DDBJ databases">
        <title>Collection of gut derived symbiotic bacterial strains cultured from healthy donors.</title>
        <authorList>
            <person name="Lin H."/>
            <person name="Kohout C."/>
            <person name="Waligurski E."/>
            <person name="Pamer E.G."/>
        </authorList>
    </citation>
    <scope>NUCLEOTIDE SEQUENCE [LARGE SCALE GENOMIC DNA]</scope>
    <source>
        <strain evidence="1 2">DFI.3.7</strain>
    </source>
</reference>
<dbReference type="Pfam" id="PF06908">
    <property type="entry name" value="YpsA"/>
    <property type="match status" value="1"/>
</dbReference>
<dbReference type="InterPro" id="IPR010697">
    <property type="entry name" value="YspA"/>
</dbReference>
<dbReference type="Proteomes" id="UP001200313">
    <property type="component" value="Unassembled WGS sequence"/>
</dbReference>
<accession>A0ABS9M482</accession>
<dbReference type="RefSeq" id="WP_238072703.1">
    <property type="nucleotide sequence ID" value="NZ_JAKNJB010000001.1"/>
</dbReference>
<comment type="caution">
    <text evidence="1">The sequence shown here is derived from an EMBL/GenBank/DDBJ whole genome shotgun (WGS) entry which is preliminary data.</text>
</comment>
<dbReference type="Gene3D" id="3.40.50.450">
    <property type="match status" value="1"/>
</dbReference>
<organism evidence="1 2">
    <name type="scientific">Intestinimonas massiliensis</name>
    <name type="common">ex Afouda et al. 2020</name>
    <dbReference type="NCBI Taxonomy" id="1673721"/>
    <lineage>
        <taxon>Bacteria</taxon>
        <taxon>Bacillati</taxon>
        <taxon>Bacillota</taxon>
        <taxon>Clostridia</taxon>
        <taxon>Eubacteriales</taxon>
        <taxon>Intestinimonas</taxon>
    </lineage>
</organism>
<keyword evidence="2" id="KW-1185">Reference proteome</keyword>
<dbReference type="EMBL" id="JAKNJB010000001">
    <property type="protein sequence ID" value="MCG4525566.1"/>
    <property type="molecule type" value="Genomic_DNA"/>
</dbReference>
<dbReference type="SUPFAM" id="SSF102405">
    <property type="entry name" value="MCP/YpsA-like"/>
    <property type="match status" value="1"/>
</dbReference>
<evidence type="ECO:0000313" key="2">
    <source>
        <dbReference type="Proteomes" id="UP001200313"/>
    </source>
</evidence>
<sequence length="148" mass="17032">MRVCTFCGHSKIYSPYEDIKAATQQIVLGLIQDGYDDFLVGNYGQFDRLAASVCLTLRRDYPSIVVNLVVPYYQPQLDSYEKEYRARFDDVIVPALEDVPYQYRIVRANEYMVDRADTIVAYVNTPIGGAAKTLAYAERKKKRIIRIE</sequence>
<protein>
    <submittedName>
        <fullName evidence="1">DUF1273 domain-containing protein</fullName>
    </submittedName>
</protein>
<name>A0ABS9M482_9FIRM</name>
<evidence type="ECO:0000313" key="1">
    <source>
        <dbReference type="EMBL" id="MCG4525566.1"/>
    </source>
</evidence>
<proteinExistence type="predicted"/>